<dbReference type="NCBIfam" id="NF047593">
    <property type="entry name" value="IS66_ISAeme5_TnpA"/>
    <property type="match status" value="1"/>
</dbReference>
<dbReference type="RefSeq" id="WP_070101639.1">
    <property type="nucleotide sequence ID" value="NZ_CYYR01000003.1"/>
</dbReference>
<evidence type="ECO:0000313" key="2">
    <source>
        <dbReference type="Proteomes" id="UP000095395"/>
    </source>
</evidence>
<dbReference type="EMBL" id="CYYR01000003">
    <property type="protein sequence ID" value="CUN53191.1"/>
    <property type="molecule type" value="Genomic_DNA"/>
</dbReference>
<reference evidence="1 2" key="1">
    <citation type="submission" date="2015-09" db="EMBL/GenBank/DDBJ databases">
        <authorList>
            <consortium name="Pathogen Informatics"/>
        </authorList>
    </citation>
    <scope>NUCLEOTIDE SEQUENCE [LARGE SCALE GENOMIC DNA]</scope>
    <source>
        <strain evidence="1 2">2789STDY5608835</strain>
    </source>
</reference>
<sequence>MNTQTSLVAEQIRLQQWADQIRDCQNRPSDMKVDAWCREHGITKANYYYRLRRVREACLKLCNPSPSFVELTEPAESIQAKVSHTHSSVAAVLHAESGITIDIYNDASADFLRNLIGAASHAE</sequence>
<evidence type="ECO:0008006" key="3">
    <source>
        <dbReference type="Google" id="ProtNLM"/>
    </source>
</evidence>
<proteinExistence type="predicted"/>
<protein>
    <recommendedName>
        <fullName evidence="3">IS66 family insertion sequence element accessory protein TnpB</fullName>
    </recommendedName>
</protein>
<dbReference type="AlphaFoldDB" id="A0A173XMT0"/>
<organism evidence="1 2">
    <name type="scientific">Roseburia inulinivorans</name>
    <dbReference type="NCBI Taxonomy" id="360807"/>
    <lineage>
        <taxon>Bacteria</taxon>
        <taxon>Bacillati</taxon>
        <taxon>Bacillota</taxon>
        <taxon>Clostridia</taxon>
        <taxon>Lachnospirales</taxon>
        <taxon>Lachnospiraceae</taxon>
        <taxon>Roseburia</taxon>
    </lineage>
</organism>
<accession>A0A173XMT0</accession>
<name>A0A173XMT0_9FIRM</name>
<evidence type="ECO:0000313" key="1">
    <source>
        <dbReference type="EMBL" id="CUN53191.1"/>
    </source>
</evidence>
<gene>
    <name evidence="1" type="ORF">ERS852392_00655</name>
</gene>
<dbReference type="Proteomes" id="UP000095395">
    <property type="component" value="Unassembled WGS sequence"/>
</dbReference>